<evidence type="ECO:0000259" key="1">
    <source>
        <dbReference type="Pfam" id="PF24080"/>
    </source>
</evidence>
<accession>A0AA41SW95</accession>
<dbReference type="InterPro" id="IPR056314">
    <property type="entry name" value="AP3B1/2_C"/>
</dbReference>
<sequence length="157" mass="16884">MLESEGSITVSMGIDFCDSTQTASFQLCTKDDCFNVNIQPSVGELLLPVAMSEKDFKKEQGMLTGMNETSAVIIAAPQNFTPSMVLQKVVNVANIGAVPSCQDNIHRFAAKTVHSGSMMLVTVEMKEGSTAQFIINTEKTVIGSVLLCELKPFLSQG</sequence>
<reference evidence="2" key="1">
    <citation type="submission" date="2020-03" db="EMBL/GenBank/DDBJ databases">
        <title>Studies in the Genomics of Life Span.</title>
        <authorList>
            <person name="Glass D."/>
        </authorList>
    </citation>
    <scope>NUCLEOTIDE SEQUENCE</scope>
    <source>
        <strain evidence="2">SUZIE</strain>
        <tissue evidence="2">Muscle</tissue>
    </source>
</reference>
<evidence type="ECO:0000313" key="3">
    <source>
        <dbReference type="Proteomes" id="UP001166674"/>
    </source>
</evidence>
<name>A0AA41SW95_SCICA</name>
<dbReference type="AlphaFoldDB" id="A0AA41SW95"/>
<protein>
    <submittedName>
        <fullName evidence="2">AP-3 complex subunit beta-1</fullName>
    </submittedName>
</protein>
<feature type="domain" description="AP-3 complex subunit beta-1/2 C-terminal" evidence="1">
    <location>
        <begin position="43"/>
        <end position="152"/>
    </location>
</feature>
<dbReference type="EMBL" id="JAATJV010238816">
    <property type="protein sequence ID" value="MBZ3875011.1"/>
    <property type="molecule type" value="Genomic_DNA"/>
</dbReference>
<gene>
    <name evidence="2" type="ORF">SUZIE_130810</name>
</gene>
<dbReference type="Pfam" id="PF24080">
    <property type="entry name" value="AP3B1_C_2"/>
    <property type="match status" value="1"/>
</dbReference>
<dbReference type="Proteomes" id="UP001166674">
    <property type="component" value="Unassembled WGS sequence"/>
</dbReference>
<evidence type="ECO:0000313" key="2">
    <source>
        <dbReference type="EMBL" id="MBZ3875011.1"/>
    </source>
</evidence>
<proteinExistence type="predicted"/>
<comment type="caution">
    <text evidence="2">The sequence shown here is derived from an EMBL/GenBank/DDBJ whole genome shotgun (WGS) entry which is preliminary data.</text>
</comment>
<organism evidence="2 3">
    <name type="scientific">Sciurus carolinensis</name>
    <name type="common">Eastern gray squirrel</name>
    <dbReference type="NCBI Taxonomy" id="30640"/>
    <lineage>
        <taxon>Eukaryota</taxon>
        <taxon>Metazoa</taxon>
        <taxon>Chordata</taxon>
        <taxon>Craniata</taxon>
        <taxon>Vertebrata</taxon>
        <taxon>Euteleostomi</taxon>
        <taxon>Mammalia</taxon>
        <taxon>Eutheria</taxon>
        <taxon>Euarchontoglires</taxon>
        <taxon>Glires</taxon>
        <taxon>Rodentia</taxon>
        <taxon>Sciuromorpha</taxon>
        <taxon>Sciuridae</taxon>
        <taxon>Sciurinae</taxon>
        <taxon>Sciurini</taxon>
        <taxon>Sciurus</taxon>
    </lineage>
</organism>
<keyword evidence="3" id="KW-1185">Reference proteome</keyword>